<dbReference type="SUPFAM" id="SSF56300">
    <property type="entry name" value="Metallo-dependent phosphatases"/>
    <property type="match status" value="1"/>
</dbReference>
<dbReference type="GO" id="GO:0046872">
    <property type="term" value="F:metal ion binding"/>
    <property type="evidence" value="ECO:0007669"/>
    <property type="project" value="UniProtKB-KW"/>
</dbReference>
<feature type="chain" id="PRO_5039495134" evidence="5">
    <location>
        <begin position="22"/>
        <end position="352"/>
    </location>
</feature>
<dbReference type="PROSITE" id="PS51318">
    <property type="entry name" value="TAT"/>
    <property type="match status" value="1"/>
</dbReference>
<reference evidence="8 9" key="1">
    <citation type="submission" date="2019-01" db="EMBL/GenBank/DDBJ databases">
        <title>Genome sequences of Streptomyces and Rhizobium isolates collected from root and soil.</title>
        <authorList>
            <person name="Chhettri S."/>
            <person name="Sevigny J.L."/>
            <person name="Sen A."/>
            <person name="Ennis N."/>
            <person name="Tisa L."/>
        </authorList>
    </citation>
    <scope>NUCLEOTIDE SEQUENCE [LARGE SCALE GENOMIC DNA]</scope>
    <source>
        <strain evidence="8 9">San01</strain>
    </source>
</reference>
<comment type="similarity">
    <text evidence="4">Belongs to the cyclic nucleotide phosphodiesterase class-III family.</text>
</comment>
<name>A0A437PKT6_9ACTN</name>
<keyword evidence="5" id="KW-0732">Signal</keyword>
<keyword evidence="3" id="KW-0408">Iron</keyword>
<dbReference type="GO" id="GO:0016787">
    <property type="term" value="F:hydrolase activity"/>
    <property type="evidence" value="ECO:0007669"/>
    <property type="project" value="UniProtKB-KW"/>
</dbReference>
<accession>A0A437PKT6</accession>
<dbReference type="PANTHER" id="PTHR42988">
    <property type="entry name" value="PHOSPHOHYDROLASE"/>
    <property type="match status" value="1"/>
</dbReference>
<dbReference type="PANTHER" id="PTHR42988:SF2">
    <property type="entry name" value="CYCLIC NUCLEOTIDE PHOSPHODIESTERASE CBUA0032-RELATED"/>
    <property type="match status" value="1"/>
</dbReference>
<dbReference type="EMBL" id="RZYA01000009">
    <property type="protein sequence ID" value="RVU22883.1"/>
    <property type="molecule type" value="Genomic_DNA"/>
</dbReference>
<feature type="domain" description="DUF4073" evidence="7">
    <location>
        <begin position="268"/>
        <end position="346"/>
    </location>
</feature>
<evidence type="ECO:0000256" key="5">
    <source>
        <dbReference type="SAM" id="SignalP"/>
    </source>
</evidence>
<dbReference type="InterPro" id="IPR004843">
    <property type="entry name" value="Calcineurin-like_PHP"/>
</dbReference>
<evidence type="ECO:0000259" key="6">
    <source>
        <dbReference type="Pfam" id="PF00149"/>
    </source>
</evidence>
<dbReference type="InterPro" id="IPR029052">
    <property type="entry name" value="Metallo-depent_PP-like"/>
</dbReference>
<sequence length="352" mass="38739">MDRRSFMATTGRATLAGGVLAATGSLVSAPAAGAAPATEPVAASQGDDNGTVRFNIISDIQGDLTDFGKALDDLHAINPGSVGLGIAGDITPRGYDFEYAAVRQTIDKHPHPKAVAWAIGNHEFYVPKYSDPNTLAQATWPNGTTEDSLFKSFYNFAERGKVYSETSFGGVPVLSLGTERYSHYHDAKLWDEVWISDEQFTWLEDRLAYWERRRKPVMVLTHHPLPNTVSGTHNKLYMSDYLQPDRLLSILGRHKDVFLFSGHTHWDLNLSDWVVRRVVPGTGNLEGFTVVNTAAVQVGWMDDGKGGEVSLGGAFNQGLQVEVDPQKVVIKARDFTTNTWLKQLTVPLHNQA</sequence>
<keyword evidence="9" id="KW-1185">Reference proteome</keyword>
<keyword evidence="1" id="KW-0479">Metal-binding</keyword>
<dbReference type="InterPro" id="IPR050884">
    <property type="entry name" value="CNP_phosphodiesterase-III"/>
</dbReference>
<evidence type="ECO:0000313" key="8">
    <source>
        <dbReference type="EMBL" id="RVU22883.1"/>
    </source>
</evidence>
<dbReference type="InterPro" id="IPR006311">
    <property type="entry name" value="TAT_signal"/>
</dbReference>
<dbReference type="Gene3D" id="3.60.21.10">
    <property type="match status" value="1"/>
</dbReference>
<evidence type="ECO:0000256" key="3">
    <source>
        <dbReference type="ARBA" id="ARBA00023004"/>
    </source>
</evidence>
<dbReference type="Pfam" id="PF00149">
    <property type="entry name" value="Metallophos"/>
    <property type="match status" value="1"/>
</dbReference>
<dbReference type="Proteomes" id="UP000283128">
    <property type="component" value="Unassembled WGS sequence"/>
</dbReference>
<evidence type="ECO:0000256" key="2">
    <source>
        <dbReference type="ARBA" id="ARBA00022801"/>
    </source>
</evidence>
<keyword evidence="2" id="KW-0378">Hydrolase</keyword>
<gene>
    <name evidence="8" type="ORF">EOT10_20630</name>
</gene>
<dbReference type="InterPro" id="IPR025142">
    <property type="entry name" value="DUF4073"/>
</dbReference>
<dbReference type="OrthoDB" id="9812856at2"/>
<evidence type="ECO:0000256" key="4">
    <source>
        <dbReference type="ARBA" id="ARBA00025742"/>
    </source>
</evidence>
<protein>
    <submittedName>
        <fullName evidence="8">DUF4073 domain-containing protein</fullName>
    </submittedName>
</protein>
<dbReference type="RefSeq" id="WP_127829729.1">
    <property type="nucleotide sequence ID" value="NZ_RZYA01000009.1"/>
</dbReference>
<dbReference type="AlphaFoldDB" id="A0A437PKT6"/>
<evidence type="ECO:0000313" key="9">
    <source>
        <dbReference type="Proteomes" id="UP000283128"/>
    </source>
</evidence>
<dbReference type="Pfam" id="PF13285">
    <property type="entry name" value="DUF4073"/>
    <property type="match status" value="1"/>
</dbReference>
<evidence type="ECO:0000259" key="7">
    <source>
        <dbReference type="Pfam" id="PF13285"/>
    </source>
</evidence>
<organism evidence="8 9">
    <name type="scientific">Streptomyces antnestii</name>
    <dbReference type="NCBI Taxonomy" id="2494256"/>
    <lineage>
        <taxon>Bacteria</taxon>
        <taxon>Bacillati</taxon>
        <taxon>Actinomycetota</taxon>
        <taxon>Actinomycetes</taxon>
        <taxon>Kitasatosporales</taxon>
        <taxon>Streptomycetaceae</taxon>
        <taxon>Streptomyces</taxon>
    </lineage>
</organism>
<feature type="signal peptide" evidence="5">
    <location>
        <begin position="1"/>
        <end position="21"/>
    </location>
</feature>
<feature type="domain" description="Calcineurin-like phosphoesterase" evidence="6">
    <location>
        <begin position="53"/>
        <end position="266"/>
    </location>
</feature>
<comment type="caution">
    <text evidence="8">The sequence shown here is derived from an EMBL/GenBank/DDBJ whole genome shotgun (WGS) entry which is preliminary data.</text>
</comment>
<evidence type="ECO:0000256" key="1">
    <source>
        <dbReference type="ARBA" id="ARBA00022723"/>
    </source>
</evidence>
<proteinExistence type="inferred from homology"/>